<protein>
    <submittedName>
        <fullName evidence="2">(northern house mosquito) hypothetical protein</fullName>
    </submittedName>
</protein>
<organism evidence="2">
    <name type="scientific">Culex pipiens</name>
    <name type="common">House mosquito</name>
    <dbReference type="NCBI Taxonomy" id="7175"/>
    <lineage>
        <taxon>Eukaryota</taxon>
        <taxon>Metazoa</taxon>
        <taxon>Ecdysozoa</taxon>
        <taxon>Arthropoda</taxon>
        <taxon>Hexapoda</taxon>
        <taxon>Insecta</taxon>
        <taxon>Pterygota</taxon>
        <taxon>Neoptera</taxon>
        <taxon>Endopterygota</taxon>
        <taxon>Diptera</taxon>
        <taxon>Nematocera</taxon>
        <taxon>Culicoidea</taxon>
        <taxon>Culicidae</taxon>
        <taxon>Culicinae</taxon>
        <taxon>Culicini</taxon>
        <taxon>Culex</taxon>
        <taxon>Culex</taxon>
    </lineage>
</organism>
<dbReference type="AlphaFoldDB" id="A0A8D8DND9"/>
<feature type="compositionally biased region" description="Low complexity" evidence="1">
    <location>
        <begin position="34"/>
        <end position="53"/>
    </location>
</feature>
<name>A0A8D8DND9_CULPI</name>
<dbReference type="EMBL" id="HBUE01272309">
    <property type="protein sequence ID" value="CAG6564579.1"/>
    <property type="molecule type" value="Transcribed_RNA"/>
</dbReference>
<sequence length="107" mass="11827">MEWQLTNRDPTLCFFPLHRFRRPPTAAECPRAWRSLPRRGPASAAPPSGPVRGRTPLESSLPDPAPPATTLCEPAASPSASRPWWKCRPTATTDAKVASKICEKRPR</sequence>
<evidence type="ECO:0000313" key="2">
    <source>
        <dbReference type="EMBL" id="CAG6513112.1"/>
    </source>
</evidence>
<proteinExistence type="predicted"/>
<dbReference type="EMBL" id="HBUE01166993">
    <property type="protein sequence ID" value="CAG6513112.1"/>
    <property type="molecule type" value="Transcribed_RNA"/>
</dbReference>
<evidence type="ECO:0000256" key="1">
    <source>
        <dbReference type="SAM" id="MobiDB-lite"/>
    </source>
</evidence>
<feature type="region of interest" description="Disordered" evidence="1">
    <location>
        <begin position="31"/>
        <end position="86"/>
    </location>
</feature>
<reference evidence="2" key="1">
    <citation type="submission" date="2021-05" db="EMBL/GenBank/DDBJ databases">
        <authorList>
            <person name="Alioto T."/>
            <person name="Alioto T."/>
            <person name="Gomez Garrido J."/>
        </authorList>
    </citation>
    <scope>NUCLEOTIDE SEQUENCE</scope>
</reference>
<accession>A0A8D8DND9</accession>